<dbReference type="Pfam" id="PF00107">
    <property type="entry name" value="ADH_zinc_N"/>
    <property type="match status" value="1"/>
</dbReference>
<reference evidence="4 5" key="1">
    <citation type="journal article" date="2016" name="Sci. Rep.">
        <title>Draft genome sequencing and secretome analysis of fungal phytopathogen Ascochyta rabiei provides insight into the necrotrophic effector repertoire.</title>
        <authorList>
            <person name="Verma S."/>
            <person name="Gazara R.K."/>
            <person name="Nizam S."/>
            <person name="Parween S."/>
            <person name="Chattopadhyay D."/>
            <person name="Verma P.K."/>
        </authorList>
    </citation>
    <scope>NUCLEOTIDE SEQUENCE [LARGE SCALE GENOMIC DNA]</scope>
    <source>
        <strain evidence="4 5">ArDII</strain>
    </source>
</reference>
<name>A0A162ZU97_DIDRA</name>
<dbReference type="PANTHER" id="PTHR45348:SF2">
    <property type="entry name" value="ZINC-TYPE ALCOHOL DEHYDROGENASE-LIKE PROTEIN C2E1P3.01"/>
    <property type="match status" value="1"/>
</dbReference>
<gene>
    <name evidence="4" type="ORF">ST47_g8051</name>
</gene>
<evidence type="ECO:0000256" key="2">
    <source>
        <dbReference type="ARBA" id="ARBA00011245"/>
    </source>
</evidence>
<dbReference type="Gene3D" id="3.40.50.720">
    <property type="entry name" value="NAD(P)-binding Rossmann-like Domain"/>
    <property type="match status" value="1"/>
</dbReference>
<comment type="caution">
    <text evidence="4">The sequence shown here is derived from an EMBL/GenBank/DDBJ whole genome shotgun (WGS) entry which is preliminary data.</text>
</comment>
<keyword evidence="3" id="KW-0560">Oxidoreductase</keyword>
<keyword evidence="5" id="KW-1185">Reference proteome</keyword>
<dbReference type="SUPFAM" id="SSF51735">
    <property type="entry name" value="NAD(P)-binding Rossmann-fold domains"/>
    <property type="match status" value="1"/>
</dbReference>
<dbReference type="CDD" id="cd08249">
    <property type="entry name" value="enoyl_reductase_like"/>
    <property type="match status" value="1"/>
</dbReference>
<protein>
    <submittedName>
        <fullName evidence="4">Oxidoreductase</fullName>
    </submittedName>
</protein>
<dbReference type="EMBL" id="JYNV01000268">
    <property type="protein sequence ID" value="KZM20810.1"/>
    <property type="molecule type" value="Genomic_DNA"/>
</dbReference>
<comment type="similarity">
    <text evidence="1">Belongs to the zinc-containing alcohol dehydrogenase family.</text>
</comment>
<dbReference type="SUPFAM" id="SSF50129">
    <property type="entry name" value="GroES-like"/>
    <property type="match status" value="1"/>
</dbReference>
<evidence type="ECO:0000256" key="3">
    <source>
        <dbReference type="ARBA" id="ARBA00023002"/>
    </source>
</evidence>
<dbReference type="AlphaFoldDB" id="A0A162ZU97"/>
<evidence type="ECO:0000313" key="4">
    <source>
        <dbReference type="EMBL" id="KZM20810.1"/>
    </source>
</evidence>
<evidence type="ECO:0000313" key="5">
    <source>
        <dbReference type="Proteomes" id="UP000076837"/>
    </source>
</evidence>
<evidence type="ECO:0000256" key="1">
    <source>
        <dbReference type="ARBA" id="ARBA00008072"/>
    </source>
</evidence>
<dbReference type="PANTHER" id="PTHR45348">
    <property type="entry name" value="HYPOTHETICAL OXIDOREDUCTASE (EUROFUNG)"/>
    <property type="match status" value="1"/>
</dbReference>
<dbReference type="InterPro" id="IPR020843">
    <property type="entry name" value="ER"/>
</dbReference>
<dbReference type="InterPro" id="IPR036291">
    <property type="entry name" value="NAD(P)-bd_dom_sf"/>
</dbReference>
<comment type="subunit">
    <text evidence="2">Monomer.</text>
</comment>
<sequence>MPSNTAAWIADAKSYPLEVKNAPTHVPGPNEILVRNCAVAVNHIDVMIQRSAFHPMNYPAIVGQDVAGEVAAVGPGVTRFKKGDRILGHSILYATLQSRDGAFQRYTIVRTNLASQLPDEMPFEDACVLPVGLSTAACALFQGTHLDLRLPTRMEAASTPTETVLIWGGSSSVGCNAIQLSVAAGYEVFATTSPQNFEFVRKLGASQVFDYQERNVVNDLVHALSGKTLAGALDAIGFAAAIATAKVVEQCKGSKKMSTTLPVPAEIPIGVTAKHVRGDDLRDNHLGKAIYEDFLPEALERQAFVPAPKPVVVGEGLEKVQHAIDLLQKGVSAKKLVVIVS</sequence>
<organism evidence="4 5">
    <name type="scientific">Didymella rabiei</name>
    <name type="common">Chickpea ascochyta blight fungus</name>
    <name type="synonym">Mycosphaerella rabiei</name>
    <dbReference type="NCBI Taxonomy" id="5454"/>
    <lineage>
        <taxon>Eukaryota</taxon>
        <taxon>Fungi</taxon>
        <taxon>Dikarya</taxon>
        <taxon>Ascomycota</taxon>
        <taxon>Pezizomycotina</taxon>
        <taxon>Dothideomycetes</taxon>
        <taxon>Pleosporomycetidae</taxon>
        <taxon>Pleosporales</taxon>
        <taxon>Pleosporineae</taxon>
        <taxon>Didymellaceae</taxon>
        <taxon>Ascochyta</taxon>
    </lineage>
</organism>
<dbReference type="GO" id="GO:0016651">
    <property type="term" value="F:oxidoreductase activity, acting on NAD(P)H"/>
    <property type="evidence" value="ECO:0007669"/>
    <property type="project" value="InterPro"/>
</dbReference>
<dbReference type="InterPro" id="IPR011032">
    <property type="entry name" value="GroES-like_sf"/>
</dbReference>
<dbReference type="Proteomes" id="UP000076837">
    <property type="component" value="Unassembled WGS sequence"/>
</dbReference>
<dbReference type="OrthoDB" id="10257049at2759"/>
<dbReference type="InterPro" id="IPR047122">
    <property type="entry name" value="Trans-enoyl_RdTase-like"/>
</dbReference>
<dbReference type="Pfam" id="PF08240">
    <property type="entry name" value="ADH_N"/>
    <property type="match status" value="1"/>
</dbReference>
<dbReference type="InterPro" id="IPR013154">
    <property type="entry name" value="ADH-like_N"/>
</dbReference>
<proteinExistence type="inferred from homology"/>
<dbReference type="InterPro" id="IPR013149">
    <property type="entry name" value="ADH-like_C"/>
</dbReference>
<dbReference type="SMART" id="SM00829">
    <property type="entry name" value="PKS_ER"/>
    <property type="match status" value="1"/>
</dbReference>
<dbReference type="STRING" id="5454.A0A162ZU97"/>
<accession>A0A162ZU97</accession>
<dbReference type="Gene3D" id="3.90.180.10">
    <property type="entry name" value="Medium-chain alcohol dehydrogenases, catalytic domain"/>
    <property type="match status" value="1"/>
</dbReference>